<dbReference type="InterPro" id="IPR055060">
    <property type="entry name" value="ACOX_C_alpha1"/>
</dbReference>
<dbReference type="Gene3D" id="1.20.140.10">
    <property type="entry name" value="Butyryl-CoA Dehydrogenase, subunit A, domain 3"/>
    <property type="match status" value="1"/>
</dbReference>
<dbReference type="Gene3D" id="2.40.110.10">
    <property type="entry name" value="Butyryl-CoA Dehydrogenase, subunit A, domain 2"/>
    <property type="match status" value="1"/>
</dbReference>
<reference evidence="2" key="1">
    <citation type="submission" date="2022-07" db="EMBL/GenBank/DDBJ databases">
        <title>Genome Sequence of Physisporinus lineatus.</title>
        <authorList>
            <person name="Buettner E."/>
        </authorList>
    </citation>
    <scope>NUCLEOTIDE SEQUENCE</scope>
    <source>
        <strain evidence="2">VT162</strain>
    </source>
</reference>
<gene>
    <name evidence="2" type="ORF">NLI96_g5262</name>
</gene>
<evidence type="ECO:0000313" key="3">
    <source>
        <dbReference type="Proteomes" id="UP001212997"/>
    </source>
</evidence>
<dbReference type="InterPro" id="IPR012258">
    <property type="entry name" value="Acyl-CoA_oxidase"/>
</dbReference>
<dbReference type="GO" id="GO:0005777">
    <property type="term" value="C:peroxisome"/>
    <property type="evidence" value="ECO:0007669"/>
    <property type="project" value="InterPro"/>
</dbReference>
<dbReference type="GO" id="GO:0003997">
    <property type="term" value="F:acyl-CoA oxidase activity"/>
    <property type="evidence" value="ECO:0007669"/>
    <property type="project" value="InterPro"/>
</dbReference>
<organism evidence="2 3">
    <name type="scientific">Meripilus lineatus</name>
    <dbReference type="NCBI Taxonomy" id="2056292"/>
    <lineage>
        <taxon>Eukaryota</taxon>
        <taxon>Fungi</taxon>
        <taxon>Dikarya</taxon>
        <taxon>Basidiomycota</taxon>
        <taxon>Agaricomycotina</taxon>
        <taxon>Agaricomycetes</taxon>
        <taxon>Polyporales</taxon>
        <taxon>Meripilaceae</taxon>
        <taxon>Meripilus</taxon>
    </lineage>
</organism>
<evidence type="ECO:0000313" key="2">
    <source>
        <dbReference type="EMBL" id="KAJ3485010.1"/>
    </source>
</evidence>
<dbReference type="GO" id="GO:0033540">
    <property type="term" value="P:fatty acid beta-oxidation using acyl-CoA oxidase"/>
    <property type="evidence" value="ECO:0007669"/>
    <property type="project" value="TreeGrafter"/>
</dbReference>
<dbReference type="InterPro" id="IPR009100">
    <property type="entry name" value="AcylCoA_DH/oxidase_NM_dom_sf"/>
</dbReference>
<dbReference type="GO" id="GO:0071949">
    <property type="term" value="F:FAD binding"/>
    <property type="evidence" value="ECO:0007669"/>
    <property type="project" value="InterPro"/>
</dbReference>
<dbReference type="Pfam" id="PF22924">
    <property type="entry name" value="ACOX_C_alpha1"/>
    <property type="match status" value="1"/>
</dbReference>
<proteinExistence type="predicted"/>
<dbReference type="GO" id="GO:0005504">
    <property type="term" value="F:fatty acid binding"/>
    <property type="evidence" value="ECO:0007669"/>
    <property type="project" value="TreeGrafter"/>
</dbReference>
<dbReference type="SUPFAM" id="SSF47203">
    <property type="entry name" value="Acyl-CoA dehydrogenase C-terminal domain-like"/>
    <property type="match status" value="1"/>
</dbReference>
<dbReference type="SUPFAM" id="SSF56645">
    <property type="entry name" value="Acyl-CoA dehydrogenase NM domain-like"/>
    <property type="match status" value="1"/>
</dbReference>
<dbReference type="Proteomes" id="UP001212997">
    <property type="component" value="Unassembled WGS sequence"/>
</dbReference>
<sequence>MSTSFNSQTAPITTTLAASPLFKRASPALSLDERTELTYQRARAIARAYALTPQDVVFLRPKFWQLHTDQIAPMDGAATTLLTIQYNLAAGTLAPFAFKRPELQPLLKRIMDFDVSAQFLLSEVGHGLDSPNLETTATLLPSGEFDLHTPNPSAAKWMPPTAPKGNMPRVAIVIARLMVNGENRGVRPFVVALGDGKQMAKGIAAKVLPQRAGSKPVDHAITYFDHVRLPAAALLGSLEKPADLRQNFLSVIWRVGVGSLALSTLSITAMKASVYVAGRYSLRRTVTGANGAPMPIIAFRTQQLPIFHTLAQAAVLDAYSKDAAGQFVNPDLDPRVRHGIAATLKAVMLQHCQSSLYSLAERCGAQGLFEHNQIIESQLEMRGVAIAEGDVLALCIRLASELLIGRYEMPAAADPTSLLARHEAGLFDEARQVVANLGAGHRSEGFNRLVLPLCQPLIEAIGHRMAYDAAVKAKINPDLLALYVAGVVKHDSSWYVEHLALGRRAQQEMEDRALTAALPKLEEFLEATNARPYCIAPIVSDDAWERFVDNLPHFGGEAPQDLIPGARINVTVPAESTAARL</sequence>
<name>A0AAD5V8N5_9APHY</name>
<accession>A0AAD5V8N5</accession>
<dbReference type="PANTHER" id="PTHR10909:SF382">
    <property type="entry name" value="ACYL-COENZYME A OXIDASE"/>
    <property type="match status" value="1"/>
</dbReference>
<dbReference type="AlphaFoldDB" id="A0AAD5V8N5"/>
<dbReference type="EMBL" id="JANAWD010000168">
    <property type="protein sequence ID" value="KAJ3485010.1"/>
    <property type="molecule type" value="Genomic_DNA"/>
</dbReference>
<feature type="domain" description="Acyl-CoA oxidase C-alpha1" evidence="1">
    <location>
        <begin position="265"/>
        <end position="402"/>
    </location>
</feature>
<dbReference type="GO" id="GO:0055088">
    <property type="term" value="P:lipid homeostasis"/>
    <property type="evidence" value="ECO:0007669"/>
    <property type="project" value="TreeGrafter"/>
</dbReference>
<protein>
    <recommendedName>
        <fullName evidence="1">Acyl-CoA oxidase C-alpha1 domain-containing protein</fullName>
    </recommendedName>
</protein>
<dbReference type="InterPro" id="IPR046373">
    <property type="entry name" value="Acyl-CoA_Oxase/DH_mid-dom_sf"/>
</dbReference>
<keyword evidence="3" id="KW-1185">Reference proteome</keyword>
<dbReference type="InterPro" id="IPR036250">
    <property type="entry name" value="AcylCo_DH-like_C"/>
</dbReference>
<evidence type="ECO:0000259" key="1">
    <source>
        <dbReference type="Pfam" id="PF22924"/>
    </source>
</evidence>
<dbReference type="PANTHER" id="PTHR10909">
    <property type="entry name" value="ELECTRON TRANSPORT OXIDOREDUCTASE"/>
    <property type="match status" value="1"/>
</dbReference>
<comment type="caution">
    <text evidence="2">The sequence shown here is derived from an EMBL/GenBank/DDBJ whole genome shotgun (WGS) entry which is preliminary data.</text>
</comment>